<proteinExistence type="predicted"/>
<evidence type="ECO:0000313" key="3">
    <source>
        <dbReference type="EMBL" id="KAL0423105.1"/>
    </source>
</evidence>
<reference evidence="3" key="2">
    <citation type="journal article" date="2024" name="Plant">
        <title>Genomic evolution and insights into agronomic trait innovations of Sesamum species.</title>
        <authorList>
            <person name="Miao H."/>
            <person name="Wang L."/>
            <person name="Qu L."/>
            <person name="Liu H."/>
            <person name="Sun Y."/>
            <person name="Le M."/>
            <person name="Wang Q."/>
            <person name="Wei S."/>
            <person name="Zheng Y."/>
            <person name="Lin W."/>
            <person name="Duan Y."/>
            <person name="Cao H."/>
            <person name="Xiong S."/>
            <person name="Wang X."/>
            <person name="Wei L."/>
            <person name="Li C."/>
            <person name="Ma Q."/>
            <person name="Ju M."/>
            <person name="Zhao R."/>
            <person name="Li G."/>
            <person name="Mu C."/>
            <person name="Tian Q."/>
            <person name="Mei H."/>
            <person name="Zhang T."/>
            <person name="Gao T."/>
            <person name="Zhang H."/>
        </authorList>
    </citation>
    <scope>NUCLEOTIDE SEQUENCE</scope>
    <source>
        <strain evidence="3">G02</strain>
    </source>
</reference>
<organism evidence="3">
    <name type="scientific">Sesamum radiatum</name>
    <name type="common">Black benniseed</name>
    <dbReference type="NCBI Taxonomy" id="300843"/>
    <lineage>
        <taxon>Eukaryota</taxon>
        <taxon>Viridiplantae</taxon>
        <taxon>Streptophyta</taxon>
        <taxon>Embryophyta</taxon>
        <taxon>Tracheophyta</taxon>
        <taxon>Spermatophyta</taxon>
        <taxon>Magnoliopsida</taxon>
        <taxon>eudicotyledons</taxon>
        <taxon>Gunneridae</taxon>
        <taxon>Pentapetalae</taxon>
        <taxon>asterids</taxon>
        <taxon>lamiids</taxon>
        <taxon>Lamiales</taxon>
        <taxon>Pedaliaceae</taxon>
        <taxon>Sesamum</taxon>
    </lineage>
</organism>
<name>A0AAW2V3C1_SESRA</name>
<dbReference type="EMBL" id="JACGWJ010000004">
    <property type="protein sequence ID" value="KAL0423105.1"/>
    <property type="molecule type" value="Genomic_DNA"/>
</dbReference>
<comment type="caution">
    <text evidence="3">The sequence shown here is derived from an EMBL/GenBank/DDBJ whole genome shotgun (WGS) entry which is preliminary data.</text>
</comment>
<evidence type="ECO:0000256" key="2">
    <source>
        <dbReference type="SAM" id="MobiDB-lite"/>
    </source>
</evidence>
<feature type="compositionally biased region" description="Low complexity" evidence="2">
    <location>
        <begin position="76"/>
        <end position="85"/>
    </location>
</feature>
<evidence type="ECO:0000256" key="1">
    <source>
        <dbReference type="SAM" id="Coils"/>
    </source>
</evidence>
<accession>A0AAW2V3C1</accession>
<sequence length="204" mass="22326">MSSTKVTSPASTCCFNSITRGCHRPHLPQFGPYNLKTIERLKTINQSHHVFLKFSAKYGISRSTTSVSSNIRPKASSSSSDSSSSPWKKWLLGVLFTVILPAVGHKGGLLLGLKGKIDQAIETVEHVTEVVEEIAEEAEKIVEEVEEKLPGDSKLKEALESFDDLAKTAVKEAKKAEDLVHKVKAVEEEIEDALLKAGKDQAKK</sequence>
<gene>
    <name evidence="3" type="ORF">Sradi_0845300</name>
</gene>
<dbReference type="PANTHER" id="PTHR33735:SF23">
    <property type="entry name" value="PTERIN-BINDING DOMAIN-CONTAINING PROTEIN"/>
    <property type="match status" value="1"/>
</dbReference>
<reference evidence="3" key="1">
    <citation type="submission" date="2020-06" db="EMBL/GenBank/DDBJ databases">
        <authorList>
            <person name="Li T."/>
            <person name="Hu X."/>
            <person name="Zhang T."/>
            <person name="Song X."/>
            <person name="Zhang H."/>
            <person name="Dai N."/>
            <person name="Sheng W."/>
            <person name="Hou X."/>
            <person name="Wei L."/>
        </authorList>
    </citation>
    <scope>NUCLEOTIDE SEQUENCE</scope>
    <source>
        <strain evidence="3">G02</strain>
        <tissue evidence="3">Leaf</tissue>
    </source>
</reference>
<feature type="coiled-coil region" evidence="1">
    <location>
        <begin position="117"/>
        <end position="148"/>
    </location>
</feature>
<dbReference type="AlphaFoldDB" id="A0AAW2V3C1"/>
<feature type="region of interest" description="Disordered" evidence="2">
    <location>
        <begin position="67"/>
        <end position="86"/>
    </location>
</feature>
<keyword evidence="1" id="KW-0175">Coiled coil</keyword>
<protein>
    <submittedName>
        <fullName evidence="3">Uncharacterized protein</fullName>
    </submittedName>
</protein>
<dbReference type="PANTHER" id="PTHR33735">
    <property type="entry name" value="EXPRESSED PROTEIN"/>
    <property type="match status" value="1"/>
</dbReference>